<proteinExistence type="predicted"/>
<evidence type="ECO:0000256" key="1">
    <source>
        <dbReference type="SAM" id="Phobius"/>
    </source>
</evidence>
<dbReference type="OrthoDB" id="5329883at2"/>
<reference evidence="2 3" key="1">
    <citation type="journal article" date="2014" name="Genome Announc.">
        <title>Draft genome sequences of eight enterohepatic helicobacter species isolated from both laboratory and wild rodents.</title>
        <authorList>
            <person name="Sheh A."/>
            <person name="Shen Z."/>
            <person name="Fox J.G."/>
        </authorList>
    </citation>
    <scope>NUCLEOTIDE SEQUENCE [LARGE SCALE GENOMIC DNA]</scope>
    <source>
        <strain evidence="2 3">ATCC 700114</strain>
    </source>
</reference>
<keyword evidence="1" id="KW-0472">Membrane</keyword>
<dbReference type="Proteomes" id="UP000029878">
    <property type="component" value="Unassembled WGS sequence"/>
</dbReference>
<evidence type="ECO:0008006" key="4">
    <source>
        <dbReference type="Google" id="ProtNLM"/>
    </source>
</evidence>
<comment type="caution">
    <text evidence="2">The sequence shown here is derived from an EMBL/GenBank/DDBJ whole genome shotgun (WGS) entry which is preliminary data.</text>
</comment>
<evidence type="ECO:0000313" key="3">
    <source>
        <dbReference type="Proteomes" id="UP000029878"/>
    </source>
</evidence>
<keyword evidence="1" id="KW-1133">Transmembrane helix</keyword>
<gene>
    <name evidence="2" type="ORF">LS81_000010</name>
</gene>
<name>A0A4U8SF78_9HELI</name>
<dbReference type="SUPFAM" id="SSF54523">
    <property type="entry name" value="Pili subunits"/>
    <property type="match status" value="1"/>
</dbReference>
<evidence type="ECO:0000313" key="2">
    <source>
        <dbReference type="EMBL" id="TLD84811.1"/>
    </source>
</evidence>
<organism evidence="2 3">
    <name type="scientific">Helicobacter trogontum</name>
    <dbReference type="NCBI Taxonomy" id="50960"/>
    <lineage>
        <taxon>Bacteria</taxon>
        <taxon>Pseudomonadati</taxon>
        <taxon>Campylobacterota</taxon>
        <taxon>Epsilonproteobacteria</taxon>
        <taxon>Campylobacterales</taxon>
        <taxon>Helicobacteraceae</taxon>
        <taxon>Helicobacter</taxon>
    </lineage>
</organism>
<dbReference type="RefSeq" id="WP_034345706.1">
    <property type="nucleotide sequence ID" value="NZ_FZNG01000028.1"/>
</dbReference>
<dbReference type="AlphaFoldDB" id="A0A4U8SF78"/>
<protein>
    <recommendedName>
        <fullName evidence="4">Prepilin-type N-terminal cleavage/methylation domain-containing protein</fullName>
    </recommendedName>
</protein>
<dbReference type="EMBL" id="JRPL02000001">
    <property type="protein sequence ID" value="TLD84811.1"/>
    <property type="molecule type" value="Genomic_DNA"/>
</dbReference>
<dbReference type="InterPro" id="IPR045584">
    <property type="entry name" value="Pilin-like"/>
</dbReference>
<keyword evidence="1" id="KW-0812">Transmembrane</keyword>
<feature type="transmembrane region" description="Helical" evidence="1">
    <location>
        <begin position="12"/>
        <end position="33"/>
    </location>
</feature>
<accession>A0A4U8SF78</accession>
<sequence length="141" mass="16417">MKGLLEIKHTCAFSLLEVLIFIILLSILSTIMLKPYTTEALALRQAGLHIQTLQQQINQTAYYAFLQKQPLDTQALQTLLQNAQINTRFFSFTWQNNRYTLQIGKKKLNMSVKQTNANHYVITCNPAHELCRKLYHRKHVK</sequence>